<reference evidence="3 4" key="1">
    <citation type="submission" date="2023-07" db="EMBL/GenBank/DDBJ databases">
        <authorList>
            <person name="Lian W.-H."/>
        </authorList>
    </citation>
    <scope>NUCLEOTIDE SEQUENCE [LARGE SCALE GENOMIC DNA]</scope>
    <source>
        <strain evidence="3 4">SYSU DXS3180</strain>
    </source>
</reference>
<dbReference type="InterPro" id="IPR001789">
    <property type="entry name" value="Sig_transdc_resp-reg_receiver"/>
</dbReference>
<evidence type="ECO:0000259" key="2">
    <source>
        <dbReference type="PROSITE" id="PS50110"/>
    </source>
</evidence>
<dbReference type="InterPro" id="IPR011006">
    <property type="entry name" value="CheY-like_superfamily"/>
</dbReference>
<evidence type="ECO:0000256" key="1">
    <source>
        <dbReference type="PROSITE-ProRule" id="PRU00169"/>
    </source>
</evidence>
<dbReference type="EMBL" id="JAULBC010000008">
    <property type="protein sequence ID" value="MEX6690349.1"/>
    <property type="molecule type" value="Genomic_DNA"/>
</dbReference>
<dbReference type="InterPro" id="IPR052893">
    <property type="entry name" value="TCS_response_regulator"/>
</dbReference>
<dbReference type="Proteomes" id="UP001560573">
    <property type="component" value="Unassembled WGS sequence"/>
</dbReference>
<dbReference type="SUPFAM" id="SSF52172">
    <property type="entry name" value="CheY-like"/>
    <property type="match status" value="1"/>
</dbReference>
<feature type="modified residue" description="4-aspartylphosphate" evidence="1">
    <location>
        <position position="93"/>
    </location>
</feature>
<evidence type="ECO:0000313" key="3">
    <source>
        <dbReference type="EMBL" id="MEX6690349.1"/>
    </source>
</evidence>
<protein>
    <submittedName>
        <fullName evidence="3">Response regulator</fullName>
    </submittedName>
</protein>
<comment type="caution">
    <text evidence="3">The sequence shown here is derived from an EMBL/GenBank/DDBJ whole genome shotgun (WGS) entry which is preliminary data.</text>
</comment>
<accession>A0ABV3ZP42</accession>
<feature type="domain" description="Response regulatory" evidence="2">
    <location>
        <begin position="34"/>
        <end position="160"/>
    </location>
</feature>
<keyword evidence="1" id="KW-0597">Phosphoprotein</keyword>
<proteinExistence type="predicted"/>
<name>A0ABV3ZP42_9BACT</name>
<dbReference type="PANTHER" id="PTHR44520">
    <property type="entry name" value="RESPONSE REGULATOR RCP1-RELATED"/>
    <property type="match status" value="1"/>
</dbReference>
<dbReference type="PANTHER" id="PTHR44520:SF2">
    <property type="entry name" value="RESPONSE REGULATOR RCP1"/>
    <property type="match status" value="1"/>
</dbReference>
<dbReference type="RefSeq" id="WP_369331762.1">
    <property type="nucleotide sequence ID" value="NZ_JAULBC010000008.1"/>
</dbReference>
<evidence type="ECO:0000313" key="4">
    <source>
        <dbReference type="Proteomes" id="UP001560573"/>
    </source>
</evidence>
<keyword evidence="4" id="KW-1185">Reference proteome</keyword>
<organism evidence="3 4">
    <name type="scientific">Danxiaibacter flavus</name>
    <dbReference type="NCBI Taxonomy" id="3049108"/>
    <lineage>
        <taxon>Bacteria</taxon>
        <taxon>Pseudomonadati</taxon>
        <taxon>Bacteroidota</taxon>
        <taxon>Chitinophagia</taxon>
        <taxon>Chitinophagales</taxon>
        <taxon>Chitinophagaceae</taxon>
        <taxon>Danxiaibacter</taxon>
    </lineage>
</organism>
<gene>
    <name evidence="3" type="ORF">QTN47_22755</name>
</gene>
<dbReference type="SMART" id="SM00448">
    <property type="entry name" value="REC"/>
    <property type="match status" value="1"/>
</dbReference>
<dbReference type="PROSITE" id="PS50110">
    <property type="entry name" value="RESPONSE_REGULATORY"/>
    <property type="match status" value="1"/>
</dbReference>
<dbReference type="Pfam" id="PF00072">
    <property type="entry name" value="Response_reg"/>
    <property type="match status" value="1"/>
</dbReference>
<dbReference type="Gene3D" id="3.40.50.2300">
    <property type="match status" value="1"/>
</dbReference>
<sequence length="160" mass="18237">MDEAGKYLNVCEPLNIDKALTNEQIVAAMNTTEKIFLIDDDQFYLFSMKRMIEINQLSKSIIEYKNGLEAITSLKNTLANSSTHDLPDVIFLDINMPIMNGWEFMEAYETMADGIPKSIKIYMVSSSIDENDRKKAKAYKSVTDYIIKPVSIAYLKELLS</sequence>